<dbReference type="PANTHER" id="PTHR43280:SF30">
    <property type="entry name" value="MMSAB OPERON REGULATORY PROTEIN"/>
    <property type="match status" value="1"/>
</dbReference>
<dbReference type="GO" id="GO:0003700">
    <property type="term" value="F:DNA-binding transcription factor activity"/>
    <property type="evidence" value="ECO:0007669"/>
    <property type="project" value="InterPro"/>
</dbReference>
<accession>A0A848M249</accession>
<dbReference type="EMBL" id="JABBPN010000003">
    <property type="protein sequence ID" value="NMO94957.1"/>
    <property type="molecule type" value="Genomic_DNA"/>
</dbReference>
<feature type="domain" description="HTH araC/xylS-type" evidence="4">
    <location>
        <begin position="172"/>
        <end position="274"/>
    </location>
</feature>
<name>A0A848M249_PAELE</name>
<dbReference type="InterPro" id="IPR020449">
    <property type="entry name" value="Tscrpt_reg_AraC-type_HTH"/>
</dbReference>
<dbReference type="InterPro" id="IPR037923">
    <property type="entry name" value="HTH-like"/>
</dbReference>
<keyword evidence="1" id="KW-0805">Transcription regulation</keyword>
<evidence type="ECO:0000259" key="4">
    <source>
        <dbReference type="PROSITE" id="PS01124"/>
    </source>
</evidence>
<dbReference type="GO" id="GO:0043565">
    <property type="term" value="F:sequence-specific DNA binding"/>
    <property type="evidence" value="ECO:0007669"/>
    <property type="project" value="InterPro"/>
</dbReference>
<dbReference type="Gene3D" id="1.10.10.60">
    <property type="entry name" value="Homeodomain-like"/>
    <property type="match status" value="2"/>
</dbReference>
<evidence type="ECO:0000256" key="3">
    <source>
        <dbReference type="ARBA" id="ARBA00023163"/>
    </source>
</evidence>
<dbReference type="Pfam" id="PF12833">
    <property type="entry name" value="HTH_18"/>
    <property type="match status" value="1"/>
</dbReference>
<sequence>MFRHHFLPAFDEFNFFCFPHSVGKYTCPADHNVTRDEGVKDFSLHYVVGGKGYIELNDNLYTMKAGDAFLHVPFQRMRYYTSEDDPWVVYWMQFNGSKLADFLLEKGFYETSIWFLNDADLLEQSFLDLMDEIERYDISRPSKMSALSYTILTEFTTRAIPFASRKGKAKIEMIIELLPNMQKNAHLPFVMKDWADQVGLTPNYFCNLFKKVTKTTPLAYITKCRIHSSKQLLLSHPHMPIHQIAEACGYPTASYFNKIFMEMEGVTPTEFRMKYSAVTGGIISNRGVEGYNIENAER</sequence>
<organism evidence="5 6">
    <name type="scientific">Paenibacillus lemnae</name>
    <dbReference type="NCBI Taxonomy" id="1330551"/>
    <lineage>
        <taxon>Bacteria</taxon>
        <taxon>Bacillati</taxon>
        <taxon>Bacillota</taxon>
        <taxon>Bacilli</taxon>
        <taxon>Bacillales</taxon>
        <taxon>Paenibacillaceae</taxon>
        <taxon>Paenibacillus</taxon>
    </lineage>
</organism>
<dbReference type="Pfam" id="PF02311">
    <property type="entry name" value="AraC_binding"/>
    <property type="match status" value="1"/>
</dbReference>
<evidence type="ECO:0000256" key="2">
    <source>
        <dbReference type="ARBA" id="ARBA00023125"/>
    </source>
</evidence>
<evidence type="ECO:0000256" key="1">
    <source>
        <dbReference type="ARBA" id="ARBA00023015"/>
    </source>
</evidence>
<dbReference type="SMART" id="SM00342">
    <property type="entry name" value="HTH_ARAC"/>
    <property type="match status" value="1"/>
</dbReference>
<dbReference type="AlphaFoldDB" id="A0A848M249"/>
<keyword evidence="6" id="KW-1185">Reference proteome</keyword>
<dbReference type="PRINTS" id="PR00032">
    <property type="entry name" value="HTHARAC"/>
</dbReference>
<protein>
    <submittedName>
        <fullName evidence="5">AraC family transcriptional regulator</fullName>
    </submittedName>
</protein>
<evidence type="ECO:0000313" key="5">
    <source>
        <dbReference type="EMBL" id="NMO94957.1"/>
    </source>
</evidence>
<proteinExistence type="predicted"/>
<dbReference type="CDD" id="cd06986">
    <property type="entry name" value="cupin_MmsR-like_N"/>
    <property type="match status" value="1"/>
</dbReference>
<keyword evidence="2" id="KW-0238">DNA-binding</keyword>
<gene>
    <name evidence="5" type="ORF">HII30_04020</name>
</gene>
<dbReference type="SUPFAM" id="SSF51215">
    <property type="entry name" value="Regulatory protein AraC"/>
    <property type="match status" value="1"/>
</dbReference>
<dbReference type="Proteomes" id="UP000565468">
    <property type="component" value="Unassembled WGS sequence"/>
</dbReference>
<dbReference type="InterPro" id="IPR003313">
    <property type="entry name" value="AraC-bd"/>
</dbReference>
<dbReference type="InterPro" id="IPR018060">
    <property type="entry name" value="HTH_AraC"/>
</dbReference>
<comment type="caution">
    <text evidence="5">The sequence shown here is derived from an EMBL/GenBank/DDBJ whole genome shotgun (WGS) entry which is preliminary data.</text>
</comment>
<dbReference type="Gene3D" id="2.60.120.280">
    <property type="entry name" value="Regulatory protein AraC"/>
    <property type="match status" value="1"/>
</dbReference>
<keyword evidence="3" id="KW-0804">Transcription</keyword>
<dbReference type="InterPro" id="IPR009057">
    <property type="entry name" value="Homeodomain-like_sf"/>
</dbReference>
<evidence type="ECO:0000313" key="6">
    <source>
        <dbReference type="Proteomes" id="UP000565468"/>
    </source>
</evidence>
<reference evidence="5 6" key="1">
    <citation type="submission" date="2020-04" db="EMBL/GenBank/DDBJ databases">
        <title>Paenibacillus algicola sp. nov., a novel marine bacterium producing alginate lyase.</title>
        <authorList>
            <person name="Huang H."/>
        </authorList>
    </citation>
    <scope>NUCLEOTIDE SEQUENCE [LARGE SCALE GENOMIC DNA]</scope>
    <source>
        <strain evidence="5 6">L7-75</strain>
    </source>
</reference>
<dbReference type="PROSITE" id="PS01124">
    <property type="entry name" value="HTH_ARAC_FAMILY_2"/>
    <property type="match status" value="1"/>
</dbReference>
<dbReference type="PANTHER" id="PTHR43280">
    <property type="entry name" value="ARAC-FAMILY TRANSCRIPTIONAL REGULATOR"/>
    <property type="match status" value="1"/>
</dbReference>
<dbReference type="SUPFAM" id="SSF46689">
    <property type="entry name" value="Homeodomain-like"/>
    <property type="match status" value="2"/>
</dbReference>
<dbReference type="RefSeq" id="WP_169503742.1">
    <property type="nucleotide sequence ID" value="NZ_JABBPN010000003.1"/>
</dbReference>